<sequence>MNGGKAPPIQKYHHFSGKLKADTTVWKEFSKIKKMEKKMCIKKRVDEERGNTSETVDEDSQESTMRIAEMEDETFIWMKTRTYIPPTTTSFVQAGVWPQKNWPNGPIVMEESGKKTLFDIDASIVDMKDNNFEIIKINDMNQGICLCQNELIGKLEFSWRQAQNQVGSLPRTAERHTDHNSTWSIHSQMTLGKQNNPQKLVSRRCERLFTASEWLVRDGHSLSPGCEEIAKVDANCVDANLHA</sequence>
<accession>A0A915I4E5</accession>
<evidence type="ECO:0000313" key="1">
    <source>
        <dbReference type="Proteomes" id="UP000887565"/>
    </source>
</evidence>
<name>A0A915I4E5_ROMCU</name>
<organism evidence="1 2">
    <name type="scientific">Romanomermis culicivorax</name>
    <name type="common">Nematode worm</name>
    <dbReference type="NCBI Taxonomy" id="13658"/>
    <lineage>
        <taxon>Eukaryota</taxon>
        <taxon>Metazoa</taxon>
        <taxon>Ecdysozoa</taxon>
        <taxon>Nematoda</taxon>
        <taxon>Enoplea</taxon>
        <taxon>Dorylaimia</taxon>
        <taxon>Mermithida</taxon>
        <taxon>Mermithoidea</taxon>
        <taxon>Mermithidae</taxon>
        <taxon>Romanomermis</taxon>
    </lineage>
</organism>
<reference evidence="2" key="1">
    <citation type="submission" date="2022-11" db="UniProtKB">
        <authorList>
            <consortium name="WormBaseParasite"/>
        </authorList>
    </citation>
    <scope>IDENTIFICATION</scope>
</reference>
<dbReference type="AlphaFoldDB" id="A0A915I4E5"/>
<keyword evidence="1" id="KW-1185">Reference proteome</keyword>
<dbReference type="WBParaSite" id="nRc.2.0.1.t09007-RA">
    <property type="protein sequence ID" value="nRc.2.0.1.t09007-RA"/>
    <property type="gene ID" value="nRc.2.0.1.g09007"/>
</dbReference>
<proteinExistence type="predicted"/>
<protein>
    <submittedName>
        <fullName evidence="2">Uncharacterized protein</fullName>
    </submittedName>
</protein>
<dbReference type="Proteomes" id="UP000887565">
    <property type="component" value="Unplaced"/>
</dbReference>
<evidence type="ECO:0000313" key="2">
    <source>
        <dbReference type="WBParaSite" id="nRc.2.0.1.t09007-RA"/>
    </source>
</evidence>